<dbReference type="InterPro" id="IPR006121">
    <property type="entry name" value="HMA_dom"/>
</dbReference>
<keyword evidence="7" id="KW-1278">Translocase</keyword>
<dbReference type="SFLD" id="SFLDG00002">
    <property type="entry name" value="C1.7:_P-type_atpase_like"/>
    <property type="match status" value="1"/>
</dbReference>
<dbReference type="PANTHER" id="PTHR43520:SF8">
    <property type="entry name" value="P-TYPE CU(+) TRANSPORTER"/>
    <property type="match status" value="1"/>
</dbReference>
<keyword evidence="3 10" id="KW-0812">Transmembrane</keyword>
<dbReference type="GO" id="GO:0005507">
    <property type="term" value="F:copper ion binding"/>
    <property type="evidence" value="ECO:0007669"/>
    <property type="project" value="TreeGrafter"/>
</dbReference>
<dbReference type="SFLD" id="SFLDS00003">
    <property type="entry name" value="Haloacid_Dehalogenase"/>
    <property type="match status" value="1"/>
</dbReference>
<evidence type="ECO:0000256" key="3">
    <source>
        <dbReference type="ARBA" id="ARBA00022692"/>
    </source>
</evidence>
<sequence>MANLSSATVTQTFPVLHLSCAACAASTERMLQSLPGVDTAGVNFANATATVQYHPAQANPAQFKQALQSIGYDMLTDTTADNKEQLNIIQQQYNKQLKRAVITAVLFSMPLVVISMFFMHMPLGNYIMWALATPVVFVSGRRFFVQAWSQAKHRTANMDTLIALGAGVAYLFSVFNTVYPAFWEQRGLQAHVYFEASAVIIAFILTGKLLEENARGKTAAAIKKLVGLQPRQVTRQSADGTFTAVPISAVQPGNVLLVKPGEKIPVDGEVLSGTSYVDESLLSGEPMAVLKEAGSRVLAGTVNQQGSFSFTARKTGSDTMLAHIIQLVEQAQGSKAPLQKTADKIAAVFVPVVIGIALLALLCWWIWGGESGFSQGIMAMVTVLVIACPCALGLATPAAIMVGVGKGAGNGILIKNARSLELAKRINAVVLDKTGTITEGKPAVTDSFWLQGDETLQHILAALEQHSEHPLAAAVLAHLPGPLDYTVKDFKRITGQGVQGFINGRLYIAGNEALLHAHQLALPETLQAKIHTWLQQARTVIFFADATTVIAALAIADTVKAGAAAAVQALQQQGIATYLLTGDNAAAAAFIAAETGIEHYRAGVLPAEKAAFVKELQQQGRVVAMAGDGINDSAALAQANVSIAMGKGSDIAMDVADITILSSDLRRVPEVICLSAATVRTIHQNLFWAFVYNVVGIPVAAGVLIPFTDFMLNPMIAGAAMALSSVSVLLNSLRLQIKN</sequence>
<keyword evidence="5 10" id="KW-0547">Nucleotide-binding</keyword>
<dbReference type="SUPFAM" id="SSF56784">
    <property type="entry name" value="HAD-like"/>
    <property type="match status" value="1"/>
</dbReference>
<dbReference type="SUPFAM" id="SSF81665">
    <property type="entry name" value="Calcium ATPase, transmembrane domain M"/>
    <property type="match status" value="1"/>
</dbReference>
<evidence type="ECO:0000259" key="12">
    <source>
        <dbReference type="PROSITE" id="PS50846"/>
    </source>
</evidence>
<dbReference type="GO" id="GO:0055070">
    <property type="term" value="P:copper ion homeostasis"/>
    <property type="evidence" value="ECO:0007669"/>
    <property type="project" value="TreeGrafter"/>
</dbReference>
<dbReference type="NCBIfam" id="TIGR01494">
    <property type="entry name" value="ATPase_P-type"/>
    <property type="match status" value="1"/>
</dbReference>
<dbReference type="NCBIfam" id="TIGR01511">
    <property type="entry name" value="ATPase-IB1_Cu"/>
    <property type="match status" value="1"/>
</dbReference>
<keyword evidence="9 10" id="KW-0472">Membrane</keyword>
<evidence type="ECO:0000313" key="13">
    <source>
        <dbReference type="EMBL" id="RFM27519.1"/>
    </source>
</evidence>
<feature type="transmembrane region" description="Helical" evidence="10">
    <location>
        <begin position="100"/>
        <end position="120"/>
    </location>
</feature>
<dbReference type="PRINTS" id="PR00943">
    <property type="entry name" value="CUATPASE"/>
</dbReference>
<dbReference type="GO" id="GO:0043682">
    <property type="term" value="F:P-type divalent copper transporter activity"/>
    <property type="evidence" value="ECO:0007669"/>
    <property type="project" value="TreeGrafter"/>
</dbReference>
<dbReference type="InterPro" id="IPR059000">
    <property type="entry name" value="ATPase_P-type_domA"/>
</dbReference>
<evidence type="ECO:0000256" key="4">
    <source>
        <dbReference type="ARBA" id="ARBA00022723"/>
    </source>
</evidence>
<dbReference type="Proteomes" id="UP000261284">
    <property type="component" value="Unassembled WGS sequence"/>
</dbReference>
<keyword evidence="4 10" id="KW-0479">Metal-binding</keyword>
<organism evidence="13 14">
    <name type="scientific">Deminuibacter soli</name>
    <dbReference type="NCBI Taxonomy" id="2291815"/>
    <lineage>
        <taxon>Bacteria</taxon>
        <taxon>Pseudomonadati</taxon>
        <taxon>Bacteroidota</taxon>
        <taxon>Chitinophagia</taxon>
        <taxon>Chitinophagales</taxon>
        <taxon>Chitinophagaceae</taxon>
        <taxon>Deminuibacter</taxon>
    </lineage>
</organism>
<dbReference type="SUPFAM" id="SSF81653">
    <property type="entry name" value="Calcium ATPase, transduction domain A"/>
    <property type="match status" value="1"/>
</dbReference>
<evidence type="ECO:0000256" key="7">
    <source>
        <dbReference type="ARBA" id="ARBA00022967"/>
    </source>
</evidence>
<proteinExistence type="inferred from homology"/>
<dbReference type="InterPro" id="IPR008250">
    <property type="entry name" value="ATPase_P-typ_transduc_dom_A_sf"/>
</dbReference>
<keyword evidence="11" id="KW-0732">Signal</keyword>
<evidence type="ECO:0000256" key="1">
    <source>
        <dbReference type="ARBA" id="ARBA00004127"/>
    </source>
</evidence>
<feature type="transmembrane region" description="Helical" evidence="10">
    <location>
        <begin position="156"/>
        <end position="179"/>
    </location>
</feature>
<accession>A0A3E1NHW4</accession>
<dbReference type="InterPro" id="IPR044492">
    <property type="entry name" value="P_typ_ATPase_HD_dom"/>
</dbReference>
<dbReference type="CDD" id="cd02094">
    <property type="entry name" value="P-type_ATPase_Cu-like"/>
    <property type="match status" value="1"/>
</dbReference>
<dbReference type="InterPro" id="IPR023299">
    <property type="entry name" value="ATPase_P-typ_cyto_dom_N"/>
</dbReference>
<dbReference type="PANTHER" id="PTHR43520">
    <property type="entry name" value="ATP7, ISOFORM B"/>
    <property type="match status" value="1"/>
</dbReference>
<dbReference type="GO" id="GO:0005524">
    <property type="term" value="F:ATP binding"/>
    <property type="evidence" value="ECO:0007669"/>
    <property type="project" value="UniProtKB-UniRule"/>
</dbReference>
<feature type="transmembrane region" description="Helical" evidence="10">
    <location>
        <begin position="373"/>
        <end position="396"/>
    </location>
</feature>
<dbReference type="InterPro" id="IPR036412">
    <property type="entry name" value="HAD-like_sf"/>
</dbReference>
<dbReference type="NCBIfam" id="TIGR01525">
    <property type="entry name" value="ATPase-IB_hvy"/>
    <property type="match status" value="1"/>
</dbReference>
<keyword evidence="14" id="KW-1185">Reference proteome</keyword>
<feature type="transmembrane region" description="Helical" evidence="10">
    <location>
        <begin position="711"/>
        <end position="733"/>
    </location>
</feature>
<protein>
    <submittedName>
        <fullName evidence="13">Cu(2+)-exporting ATPase</fullName>
    </submittedName>
</protein>
<evidence type="ECO:0000256" key="5">
    <source>
        <dbReference type="ARBA" id="ARBA00022741"/>
    </source>
</evidence>
<dbReference type="InterPro" id="IPR023298">
    <property type="entry name" value="ATPase_P-typ_TM_dom_sf"/>
</dbReference>
<dbReference type="SUPFAM" id="SSF55008">
    <property type="entry name" value="HMA, heavy metal-associated domain"/>
    <property type="match status" value="1"/>
</dbReference>
<evidence type="ECO:0000256" key="2">
    <source>
        <dbReference type="ARBA" id="ARBA00006024"/>
    </source>
</evidence>
<dbReference type="GO" id="GO:0005886">
    <property type="term" value="C:plasma membrane"/>
    <property type="evidence" value="ECO:0007669"/>
    <property type="project" value="UniProtKB-SubCell"/>
</dbReference>
<dbReference type="PROSITE" id="PS50846">
    <property type="entry name" value="HMA_2"/>
    <property type="match status" value="1"/>
</dbReference>
<feature type="transmembrane region" description="Helical" evidence="10">
    <location>
        <begin position="191"/>
        <end position="210"/>
    </location>
</feature>
<evidence type="ECO:0000256" key="6">
    <source>
        <dbReference type="ARBA" id="ARBA00022840"/>
    </source>
</evidence>
<dbReference type="OrthoDB" id="614385at2"/>
<reference evidence="13 14" key="1">
    <citation type="submission" date="2018-08" db="EMBL/GenBank/DDBJ databases">
        <title>Chitinophagaceae sp. K23C18032701, a novel bacterium isolated from forest soil.</title>
        <authorList>
            <person name="Wang C."/>
        </authorList>
    </citation>
    <scope>NUCLEOTIDE SEQUENCE [LARGE SCALE GENOMIC DNA]</scope>
    <source>
        <strain evidence="13 14">K23C18032701</strain>
    </source>
</reference>
<name>A0A3E1NHW4_9BACT</name>
<feature type="transmembrane region" description="Helical" evidence="10">
    <location>
        <begin position="345"/>
        <end position="367"/>
    </location>
</feature>
<dbReference type="InterPro" id="IPR001757">
    <property type="entry name" value="P_typ_ATPase"/>
</dbReference>
<dbReference type="Gene3D" id="3.40.50.1000">
    <property type="entry name" value="HAD superfamily/HAD-like"/>
    <property type="match status" value="1"/>
</dbReference>
<dbReference type="InterPro" id="IPR036163">
    <property type="entry name" value="HMA_dom_sf"/>
</dbReference>
<evidence type="ECO:0000256" key="8">
    <source>
        <dbReference type="ARBA" id="ARBA00022989"/>
    </source>
</evidence>
<evidence type="ECO:0000256" key="9">
    <source>
        <dbReference type="ARBA" id="ARBA00023136"/>
    </source>
</evidence>
<dbReference type="Pfam" id="PF00702">
    <property type="entry name" value="Hydrolase"/>
    <property type="match status" value="1"/>
</dbReference>
<keyword evidence="10" id="KW-1003">Cell membrane</keyword>
<dbReference type="SFLD" id="SFLDF00027">
    <property type="entry name" value="p-type_atpase"/>
    <property type="match status" value="1"/>
</dbReference>
<dbReference type="InterPro" id="IPR027256">
    <property type="entry name" value="P-typ_ATPase_IB"/>
</dbReference>
<gene>
    <name evidence="13" type="ORF">DXN05_15595</name>
</gene>
<dbReference type="CDD" id="cd00371">
    <property type="entry name" value="HMA"/>
    <property type="match status" value="1"/>
</dbReference>
<comment type="similarity">
    <text evidence="2 10">Belongs to the cation transport ATPase (P-type) (TC 3.A.3) family. Type IB subfamily.</text>
</comment>
<dbReference type="Pfam" id="PF00122">
    <property type="entry name" value="E1-E2_ATPase"/>
    <property type="match status" value="1"/>
</dbReference>
<feature type="domain" description="HMA" evidence="12">
    <location>
        <begin position="9"/>
        <end position="75"/>
    </location>
</feature>
<feature type="signal peptide" evidence="11">
    <location>
        <begin position="1"/>
        <end position="24"/>
    </location>
</feature>
<evidence type="ECO:0000256" key="10">
    <source>
        <dbReference type="RuleBase" id="RU362081"/>
    </source>
</evidence>
<feature type="chain" id="PRO_5017627856" evidence="11">
    <location>
        <begin position="25"/>
        <end position="739"/>
    </location>
</feature>
<dbReference type="GO" id="GO:0016887">
    <property type="term" value="F:ATP hydrolysis activity"/>
    <property type="evidence" value="ECO:0007669"/>
    <property type="project" value="InterPro"/>
</dbReference>
<comment type="subcellular location">
    <subcellularLocation>
        <location evidence="10">Cell membrane</location>
    </subcellularLocation>
    <subcellularLocation>
        <location evidence="1">Endomembrane system</location>
        <topology evidence="1">Multi-pass membrane protein</topology>
    </subcellularLocation>
</comment>
<feature type="transmembrane region" description="Helical" evidence="10">
    <location>
        <begin position="686"/>
        <end position="705"/>
    </location>
</feature>
<comment type="caution">
    <text evidence="13">The sequence shown here is derived from an EMBL/GenBank/DDBJ whole genome shotgun (WGS) entry which is preliminary data.</text>
</comment>
<feature type="transmembrane region" description="Helical" evidence="10">
    <location>
        <begin position="126"/>
        <end position="144"/>
    </location>
</feature>
<dbReference type="Gene3D" id="3.30.70.100">
    <property type="match status" value="1"/>
</dbReference>
<dbReference type="Gene3D" id="2.70.150.10">
    <property type="entry name" value="Calcium-transporting ATPase, cytoplasmic transduction domain A"/>
    <property type="match status" value="1"/>
</dbReference>
<dbReference type="PRINTS" id="PR00119">
    <property type="entry name" value="CATATPASE"/>
</dbReference>
<dbReference type="InterPro" id="IPR023214">
    <property type="entry name" value="HAD_sf"/>
</dbReference>
<evidence type="ECO:0000313" key="14">
    <source>
        <dbReference type="Proteomes" id="UP000261284"/>
    </source>
</evidence>
<dbReference type="Pfam" id="PF00403">
    <property type="entry name" value="HMA"/>
    <property type="match status" value="1"/>
</dbReference>
<dbReference type="InterPro" id="IPR018303">
    <property type="entry name" value="ATPase_P-typ_P_site"/>
</dbReference>
<dbReference type="Gene3D" id="3.40.1110.10">
    <property type="entry name" value="Calcium-transporting ATPase, cytoplasmic domain N"/>
    <property type="match status" value="1"/>
</dbReference>
<dbReference type="PROSITE" id="PS00154">
    <property type="entry name" value="ATPASE_E1_E2"/>
    <property type="match status" value="1"/>
</dbReference>
<dbReference type="GO" id="GO:0012505">
    <property type="term" value="C:endomembrane system"/>
    <property type="evidence" value="ECO:0007669"/>
    <property type="project" value="UniProtKB-SubCell"/>
</dbReference>
<dbReference type="AlphaFoldDB" id="A0A3E1NHW4"/>
<dbReference type="RefSeq" id="WP_116848278.1">
    <property type="nucleotide sequence ID" value="NZ_QTJU01000005.1"/>
</dbReference>
<keyword evidence="6 10" id="KW-0067">ATP-binding</keyword>
<dbReference type="FunFam" id="2.70.150.10:FF:000002">
    <property type="entry name" value="Copper-transporting ATPase 1, putative"/>
    <property type="match status" value="1"/>
</dbReference>
<dbReference type="EMBL" id="QTJU01000005">
    <property type="protein sequence ID" value="RFM27519.1"/>
    <property type="molecule type" value="Genomic_DNA"/>
</dbReference>
<keyword evidence="8 10" id="KW-1133">Transmembrane helix</keyword>
<evidence type="ECO:0000256" key="11">
    <source>
        <dbReference type="SAM" id="SignalP"/>
    </source>
</evidence>